<comment type="similarity">
    <text evidence="2 7">Belongs to the dicarboxylate/amino acid:cation symporter (DAACS) (TC 2.A.23) family.</text>
</comment>
<dbReference type="Pfam" id="PF00375">
    <property type="entry name" value="SDF"/>
    <property type="match status" value="1"/>
</dbReference>
<evidence type="ECO:0000313" key="8">
    <source>
        <dbReference type="EMBL" id="KAJ6221813.1"/>
    </source>
</evidence>
<dbReference type="InterPro" id="IPR036458">
    <property type="entry name" value="Na:dicarbo_symporter_sf"/>
</dbReference>
<feature type="transmembrane region" description="Helical" evidence="7">
    <location>
        <begin position="320"/>
        <end position="341"/>
    </location>
</feature>
<feature type="transmembrane region" description="Helical" evidence="7">
    <location>
        <begin position="92"/>
        <end position="120"/>
    </location>
</feature>
<evidence type="ECO:0000256" key="3">
    <source>
        <dbReference type="ARBA" id="ARBA00022448"/>
    </source>
</evidence>
<evidence type="ECO:0000256" key="2">
    <source>
        <dbReference type="ARBA" id="ARBA00006148"/>
    </source>
</evidence>
<feature type="transmembrane region" description="Helical" evidence="7">
    <location>
        <begin position="353"/>
        <end position="371"/>
    </location>
</feature>
<dbReference type="OMA" id="LEYMGVF"/>
<feature type="transmembrane region" description="Helical" evidence="7">
    <location>
        <begin position="242"/>
        <end position="267"/>
    </location>
</feature>
<keyword evidence="6 7" id="KW-0472">Membrane</keyword>
<keyword evidence="5 7" id="KW-1133">Transmembrane helix</keyword>
<proteinExistence type="inferred from homology"/>
<sequence>MNEPNSDSEDVQLVTNEEIDPKKLLSLSLMFFVCFSLFASLLGISLMTIVKPGLNQSDMNYTIVNIDNCSIDELVEIKRKRMEKNNYHMDSFVNIIMFVYQSTFCNYLELLFLFCFRNIFPDNLLQPMFATTYTQTQIVWPKENMSQILEANFKARWKHQTTNSFKPNMIGICAMSFALGLLLKSLGVEKTRTIRLLLKETESIVSQSFQVLLNFMPIGMFLWMFAEGLRMQSISNVAIQLIYFYGLIAFSFIILWFVFYPLVLFIITGENMFRLYRMIMPAILVAIGSTSSAITLPVTMQCMVERAQVSKTIARSILPLGMTIHMNGVSLYYPMCAIFVAQMKHIEVDPIQLIVLGLFALAMSMGLPGAPAGGATLINHIAFASVIGIDNPQNIIAFILAFEWIW</sequence>
<dbReference type="PANTHER" id="PTHR11958">
    <property type="entry name" value="SODIUM/DICARBOXYLATE SYMPORTER-RELATED"/>
    <property type="match status" value="1"/>
</dbReference>
<keyword evidence="7" id="KW-0769">Symport</keyword>
<evidence type="ECO:0000256" key="5">
    <source>
        <dbReference type="ARBA" id="ARBA00022989"/>
    </source>
</evidence>
<organism evidence="8 9">
    <name type="scientific">Blomia tropicalis</name>
    <name type="common">Mite</name>
    <dbReference type="NCBI Taxonomy" id="40697"/>
    <lineage>
        <taxon>Eukaryota</taxon>
        <taxon>Metazoa</taxon>
        <taxon>Ecdysozoa</taxon>
        <taxon>Arthropoda</taxon>
        <taxon>Chelicerata</taxon>
        <taxon>Arachnida</taxon>
        <taxon>Acari</taxon>
        <taxon>Acariformes</taxon>
        <taxon>Sarcoptiformes</taxon>
        <taxon>Astigmata</taxon>
        <taxon>Glycyphagoidea</taxon>
        <taxon>Echimyopodidae</taxon>
        <taxon>Blomia</taxon>
    </lineage>
</organism>
<evidence type="ECO:0000256" key="6">
    <source>
        <dbReference type="ARBA" id="ARBA00023136"/>
    </source>
</evidence>
<dbReference type="EMBL" id="JAPWDV010000001">
    <property type="protein sequence ID" value="KAJ6221813.1"/>
    <property type="molecule type" value="Genomic_DNA"/>
</dbReference>
<dbReference type="AlphaFoldDB" id="A0A9Q0RMX0"/>
<evidence type="ECO:0000256" key="7">
    <source>
        <dbReference type="RuleBase" id="RU361216"/>
    </source>
</evidence>
<dbReference type="PANTHER" id="PTHR11958:SF63">
    <property type="entry name" value="AMINO ACID TRANSPORTER"/>
    <property type="match status" value="1"/>
</dbReference>
<keyword evidence="4 7" id="KW-0812">Transmembrane</keyword>
<comment type="subcellular location">
    <subcellularLocation>
        <location evidence="1 7">Membrane</location>
        <topology evidence="1 7">Multi-pass membrane protein</topology>
    </subcellularLocation>
</comment>
<dbReference type="PRINTS" id="PR00173">
    <property type="entry name" value="EDTRNSPORT"/>
</dbReference>
<comment type="caution">
    <text evidence="8">The sequence shown here is derived from an EMBL/GenBank/DDBJ whole genome shotgun (WGS) entry which is preliminary data.</text>
</comment>
<dbReference type="InterPro" id="IPR050746">
    <property type="entry name" value="DAACS"/>
</dbReference>
<dbReference type="InterPro" id="IPR001991">
    <property type="entry name" value="Na-dicarboxylate_symporter"/>
</dbReference>
<reference evidence="8" key="1">
    <citation type="submission" date="2022-12" db="EMBL/GenBank/DDBJ databases">
        <title>Genome assemblies of Blomia tropicalis.</title>
        <authorList>
            <person name="Cui Y."/>
        </authorList>
    </citation>
    <scope>NUCLEOTIDE SEQUENCE</scope>
    <source>
        <tissue evidence="8">Adult mites</tissue>
    </source>
</reference>
<dbReference type="GO" id="GO:0015501">
    <property type="term" value="F:glutamate:sodium symporter activity"/>
    <property type="evidence" value="ECO:0007669"/>
    <property type="project" value="TreeGrafter"/>
</dbReference>
<dbReference type="SUPFAM" id="SSF118215">
    <property type="entry name" value="Proton glutamate symport protein"/>
    <property type="match status" value="1"/>
</dbReference>
<gene>
    <name evidence="8" type="ORF">RDWZM_000358</name>
</gene>
<evidence type="ECO:0000256" key="1">
    <source>
        <dbReference type="ARBA" id="ARBA00004141"/>
    </source>
</evidence>
<dbReference type="GO" id="GO:0005313">
    <property type="term" value="F:L-glutamate transmembrane transporter activity"/>
    <property type="evidence" value="ECO:0007669"/>
    <property type="project" value="TreeGrafter"/>
</dbReference>
<keyword evidence="3 7" id="KW-0813">Transport</keyword>
<feature type="transmembrane region" description="Helical" evidence="7">
    <location>
        <begin position="29"/>
        <end position="50"/>
    </location>
</feature>
<dbReference type="Gene3D" id="1.10.3860.10">
    <property type="entry name" value="Sodium:dicarboxylate symporter"/>
    <property type="match status" value="1"/>
</dbReference>
<dbReference type="Proteomes" id="UP001142055">
    <property type="component" value="Chromosome 1"/>
</dbReference>
<protein>
    <recommendedName>
        <fullName evidence="7">Amino acid transporter</fullName>
    </recommendedName>
</protein>
<feature type="transmembrane region" description="Helical" evidence="7">
    <location>
        <begin position="209"/>
        <end position="226"/>
    </location>
</feature>
<feature type="transmembrane region" description="Helical" evidence="7">
    <location>
        <begin position="279"/>
        <end position="300"/>
    </location>
</feature>
<feature type="transmembrane region" description="Helical" evidence="7">
    <location>
        <begin position="377"/>
        <end position="402"/>
    </location>
</feature>
<feature type="transmembrane region" description="Helical" evidence="7">
    <location>
        <begin position="169"/>
        <end position="188"/>
    </location>
</feature>
<keyword evidence="9" id="KW-1185">Reference proteome</keyword>
<dbReference type="GO" id="GO:0015175">
    <property type="term" value="F:neutral L-amino acid transmembrane transporter activity"/>
    <property type="evidence" value="ECO:0007669"/>
    <property type="project" value="TreeGrafter"/>
</dbReference>
<name>A0A9Q0RMX0_BLOTA</name>
<accession>A0A9Q0RMX0</accession>
<evidence type="ECO:0000313" key="9">
    <source>
        <dbReference type="Proteomes" id="UP001142055"/>
    </source>
</evidence>
<dbReference type="GO" id="GO:0005886">
    <property type="term" value="C:plasma membrane"/>
    <property type="evidence" value="ECO:0007669"/>
    <property type="project" value="TreeGrafter"/>
</dbReference>
<evidence type="ECO:0000256" key="4">
    <source>
        <dbReference type="ARBA" id="ARBA00022692"/>
    </source>
</evidence>